<organism evidence="2 4">
    <name type="scientific">Methylobacterium oxalidis</name>
    <dbReference type="NCBI Taxonomy" id="944322"/>
    <lineage>
        <taxon>Bacteria</taxon>
        <taxon>Pseudomonadati</taxon>
        <taxon>Pseudomonadota</taxon>
        <taxon>Alphaproteobacteria</taxon>
        <taxon>Hyphomicrobiales</taxon>
        <taxon>Methylobacteriaceae</taxon>
        <taxon>Methylobacterium</taxon>
    </lineage>
</organism>
<reference evidence="2 4" key="3">
    <citation type="submission" date="2019-07" db="EMBL/GenBank/DDBJ databases">
        <title>Whole genome shotgun sequence of Methylobacterium oxalidis NBRC 107715.</title>
        <authorList>
            <person name="Hosoyama A."/>
            <person name="Uohara A."/>
            <person name="Ohji S."/>
            <person name="Ichikawa N."/>
        </authorList>
    </citation>
    <scope>NUCLEOTIDE SEQUENCE [LARGE SCALE GENOMIC DNA]</scope>
    <source>
        <strain evidence="2 4">NBRC 107715</strain>
    </source>
</reference>
<dbReference type="AlphaFoldDB" id="A0A512IY31"/>
<gene>
    <name evidence="3" type="ORF">GCM10007888_02020</name>
    <name evidence="2" type="ORF">MOX02_06500</name>
</gene>
<comment type="caution">
    <text evidence="2">The sequence shown here is derived from an EMBL/GenBank/DDBJ whole genome shotgun (WGS) entry which is preliminary data.</text>
</comment>
<dbReference type="EMBL" id="BSPK01000004">
    <property type="protein sequence ID" value="GLS61821.1"/>
    <property type="molecule type" value="Genomic_DNA"/>
</dbReference>
<evidence type="ECO:0000313" key="2">
    <source>
        <dbReference type="EMBL" id="GEP02612.1"/>
    </source>
</evidence>
<name>A0A512IY31_9HYPH</name>
<evidence type="ECO:0000313" key="5">
    <source>
        <dbReference type="Proteomes" id="UP001156856"/>
    </source>
</evidence>
<keyword evidence="5" id="KW-1185">Reference proteome</keyword>
<dbReference type="RefSeq" id="WP_147024284.1">
    <property type="nucleotide sequence ID" value="NZ_BJZU01000005.1"/>
</dbReference>
<evidence type="ECO:0000313" key="3">
    <source>
        <dbReference type="EMBL" id="GLS61821.1"/>
    </source>
</evidence>
<reference evidence="3" key="1">
    <citation type="journal article" date="2014" name="Int. J. Syst. Evol. Microbiol.">
        <title>Complete genome of a new Firmicutes species belonging to the dominant human colonic microbiota ('Ruminococcus bicirculans') reveals two chromosomes and a selective capacity to utilize plant glucans.</title>
        <authorList>
            <consortium name="NISC Comparative Sequencing Program"/>
            <person name="Wegmann U."/>
            <person name="Louis P."/>
            <person name="Goesmann A."/>
            <person name="Henrissat B."/>
            <person name="Duncan S.H."/>
            <person name="Flint H.J."/>
        </authorList>
    </citation>
    <scope>NUCLEOTIDE SEQUENCE</scope>
    <source>
        <strain evidence="3">NBRC 107715</strain>
    </source>
</reference>
<evidence type="ECO:0000256" key="1">
    <source>
        <dbReference type="SAM" id="Coils"/>
    </source>
</evidence>
<proteinExistence type="predicted"/>
<dbReference type="EMBL" id="BJZU01000005">
    <property type="protein sequence ID" value="GEP02612.1"/>
    <property type="molecule type" value="Genomic_DNA"/>
</dbReference>
<sequence>MPFDCSEARRTRILAEELRDLAETLRATAQDSRDLAARAEAKQVAAREMLGTLFVTRSAEPVEAMVVGLGYACEHSAAYGDPAVDMLIRTALYLVGRKIAADGLALVDRTLH</sequence>
<dbReference type="Proteomes" id="UP001156856">
    <property type="component" value="Unassembled WGS sequence"/>
</dbReference>
<keyword evidence="1" id="KW-0175">Coiled coil</keyword>
<reference evidence="5" key="2">
    <citation type="journal article" date="2019" name="Int. J. Syst. Evol. Microbiol.">
        <title>The Global Catalogue of Microorganisms (GCM) 10K type strain sequencing project: providing services to taxonomists for standard genome sequencing and annotation.</title>
        <authorList>
            <consortium name="The Broad Institute Genomics Platform"/>
            <consortium name="The Broad Institute Genome Sequencing Center for Infectious Disease"/>
            <person name="Wu L."/>
            <person name="Ma J."/>
        </authorList>
    </citation>
    <scope>NUCLEOTIDE SEQUENCE [LARGE SCALE GENOMIC DNA]</scope>
    <source>
        <strain evidence="5">NBRC 107715</strain>
    </source>
</reference>
<accession>A0A512IY31</accession>
<dbReference type="OrthoDB" id="7999611at2"/>
<reference evidence="3" key="4">
    <citation type="submission" date="2023-01" db="EMBL/GenBank/DDBJ databases">
        <title>Draft genome sequence of Methylobacterium oxalidis strain NBRC 107715.</title>
        <authorList>
            <person name="Sun Q."/>
            <person name="Mori K."/>
        </authorList>
    </citation>
    <scope>NUCLEOTIDE SEQUENCE</scope>
    <source>
        <strain evidence="3">NBRC 107715</strain>
    </source>
</reference>
<evidence type="ECO:0000313" key="4">
    <source>
        <dbReference type="Proteomes" id="UP000321960"/>
    </source>
</evidence>
<feature type="coiled-coil region" evidence="1">
    <location>
        <begin position="15"/>
        <end position="42"/>
    </location>
</feature>
<protein>
    <submittedName>
        <fullName evidence="2">Uncharacterized protein</fullName>
    </submittedName>
</protein>
<dbReference type="Proteomes" id="UP000321960">
    <property type="component" value="Unassembled WGS sequence"/>
</dbReference>